<reference evidence="6" key="2">
    <citation type="submission" date="2022-10" db="EMBL/GenBank/DDBJ databases">
        <authorList>
            <consortium name="ENA_rothamsted_submissions"/>
            <consortium name="culmorum"/>
            <person name="King R."/>
        </authorList>
    </citation>
    <scope>NUCLEOTIDE SEQUENCE</scope>
</reference>
<evidence type="ECO:0000259" key="5">
    <source>
        <dbReference type="PROSITE" id="PS50016"/>
    </source>
</evidence>
<dbReference type="SUPFAM" id="SSF57903">
    <property type="entry name" value="FYVE/PHD zinc finger"/>
    <property type="match status" value="1"/>
</dbReference>
<reference evidence="6" key="1">
    <citation type="submission" date="2021-12" db="EMBL/GenBank/DDBJ databases">
        <authorList>
            <person name="King R."/>
        </authorList>
    </citation>
    <scope>NUCLEOTIDE SEQUENCE</scope>
</reference>
<dbReference type="Gene3D" id="1.20.5.340">
    <property type="match status" value="1"/>
</dbReference>
<dbReference type="GO" id="GO:0008270">
    <property type="term" value="F:zinc ion binding"/>
    <property type="evidence" value="ECO:0007669"/>
    <property type="project" value="UniProtKB-KW"/>
</dbReference>
<dbReference type="Proteomes" id="UP001153714">
    <property type="component" value="Chromosome 21"/>
</dbReference>
<evidence type="ECO:0000256" key="2">
    <source>
        <dbReference type="ARBA" id="ARBA00022771"/>
    </source>
</evidence>
<keyword evidence="1" id="KW-0479">Metal-binding</keyword>
<evidence type="ECO:0000256" key="3">
    <source>
        <dbReference type="ARBA" id="ARBA00022833"/>
    </source>
</evidence>
<accession>A0A9N9WF25</accession>
<dbReference type="PROSITE" id="PS50016">
    <property type="entry name" value="ZF_PHD_2"/>
    <property type="match status" value="1"/>
</dbReference>
<keyword evidence="7" id="KW-1185">Reference proteome</keyword>
<sequence>MLCAKCNNAVTDFASCSLCEGNFHYGCAGVTESGYRRMGLEKKAAWRCMSCRTKSTETGGSAIAEVLKEIRNLRVDFNAMKMDFGNVQADIRSTKTSMQELNTKWNKMESRFSGIEDRLLTAETKLSSLTSIQKEYWN</sequence>
<keyword evidence="3" id="KW-0862">Zinc</keyword>
<dbReference type="InterPro" id="IPR013083">
    <property type="entry name" value="Znf_RING/FYVE/PHD"/>
</dbReference>
<evidence type="ECO:0000313" key="6">
    <source>
        <dbReference type="EMBL" id="CAG9790363.1"/>
    </source>
</evidence>
<evidence type="ECO:0000256" key="1">
    <source>
        <dbReference type="ARBA" id="ARBA00022723"/>
    </source>
</evidence>
<dbReference type="EMBL" id="OU893352">
    <property type="protein sequence ID" value="CAG9790363.1"/>
    <property type="molecule type" value="Genomic_DNA"/>
</dbReference>
<dbReference type="InterPro" id="IPR011011">
    <property type="entry name" value="Znf_FYVE_PHD"/>
</dbReference>
<evidence type="ECO:0000313" key="7">
    <source>
        <dbReference type="Proteomes" id="UP001153714"/>
    </source>
</evidence>
<dbReference type="AlphaFoldDB" id="A0A9N9WF25"/>
<dbReference type="Gene3D" id="3.30.40.10">
    <property type="entry name" value="Zinc/RING finger domain, C3HC4 (zinc finger)"/>
    <property type="match status" value="1"/>
</dbReference>
<feature type="domain" description="PHD-type" evidence="5">
    <location>
        <begin position="1"/>
        <end position="54"/>
    </location>
</feature>
<evidence type="ECO:0000256" key="4">
    <source>
        <dbReference type="PROSITE-ProRule" id="PRU00146"/>
    </source>
</evidence>
<gene>
    <name evidence="6" type="ORF">DIATSA_LOCUS8031</name>
</gene>
<protein>
    <recommendedName>
        <fullName evidence="5">PHD-type domain-containing protein</fullName>
    </recommendedName>
</protein>
<organism evidence="6 7">
    <name type="scientific">Diatraea saccharalis</name>
    <name type="common">sugarcane borer</name>
    <dbReference type="NCBI Taxonomy" id="40085"/>
    <lineage>
        <taxon>Eukaryota</taxon>
        <taxon>Metazoa</taxon>
        <taxon>Ecdysozoa</taxon>
        <taxon>Arthropoda</taxon>
        <taxon>Hexapoda</taxon>
        <taxon>Insecta</taxon>
        <taxon>Pterygota</taxon>
        <taxon>Neoptera</taxon>
        <taxon>Endopterygota</taxon>
        <taxon>Lepidoptera</taxon>
        <taxon>Glossata</taxon>
        <taxon>Ditrysia</taxon>
        <taxon>Pyraloidea</taxon>
        <taxon>Crambidae</taxon>
        <taxon>Crambinae</taxon>
        <taxon>Diatraea</taxon>
    </lineage>
</organism>
<proteinExistence type="predicted"/>
<name>A0A9N9WF25_9NEOP</name>
<dbReference type="OrthoDB" id="5989141at2759"/>
<dbReference type="InterPro" id="IPR001965">
    <property type="entry name" value="Znf_PHD"/>
</dbReference>
<dbReference type="SMART" id="SM00249">
    <property type="entry name" value="PHD"/>
    <property type="match status" value="1"/>
</dbReference>
<keyword evidence="2 4" id="KW-0863">Zinc-finger</keyword>
<dbReference type="InterPro" id="IPR019787">
    <property type="entry name" value="Znf_PHD-finger"/>
</dbReference>